<dbReference type="OrthoDB" id="9799580at2"/>
<dbReference type="RefSeq" id="WP_047754054.1">
    <property type="nucleotide sequence ID" value="NZ_CAJUHA010000019.1"/>
</dbReference>
<proteinExistence type="predicted"/>
<dbReference type="Gene3D" id="3.20.20.70">
    <property type="entry name" value="Aldolase class I"/>
    <property type="match status" value="1"/>
</dbReference>
<dbReference type="AlphaFoldDB" id="A0A0G2ZBG5"/>
<gene>
    <name evidence="1" type="ORF">IX53_02760</name>
</gene>
<dbReference type="InterPro" id="IPR006699">
    <property type="entry name" value="GlpP"/>
</dbReference>
<dbReference type="PATRIC" id="fig|1330330.3.peg.555"/>
<keyword evidence="2" id="KW-1185">Reference proteome</keyword>
<name>A0A0G2ZBG5_9BACT</name>
<dbReference type="KEGG" id="kpf:IX53_02760"/>
<evidence type="ECO:0000313" key="1">
    <source>
        <dbReference type="EMBL" id="AKI96919.1"/>
    </source>
</evidence>
<dbReference type="Proteomes" id="UP000035159">
    <property type="component" value="Chromosome"/>
</dbReference>
<protein>
    <submittedName>
        <fullName evidence="1">Glycerol-3-phosphate responsive antiterminator GlpP</fullName>
    </submittedName>
</protein>
<organism evidence="1 2">
    <name type="scientific">Kosmotoga pacifica</name>
    <dbReference type="NCBI Taxonomy" id="1330330"/>
    <lineage>
        <taxon>Bacteria</taxon>
        <taxon>Thermotogati</taxon>
        <taxon>Thermotogota</taxon>
        <taxon>Thermotogae</taxon>
        <taxon>Kosmotogales</taxon>
        <taxon>Kosmotogaceae</taxon>
        <taxon>Kosmotoga</taxon>
    </lineage>
</organism>
<dbReference type="InterPro" id="IPR013785">
    <property type="entry name" value="Aldolase_TIM"/>
</dbReference>
<dbReference type="GO" id="GO:0006355">
    <property type="term" value="P:regulation of DNA-templated transcription"/>
    <property type="evidence" value="ECO:0007669"/>
    <property type="project" value="InterPro"/>
</dbReference>
<reference evidence="1 2" key="1">
    <citation type="submission" date="2015-04" db="EMBL/GenBank/DDBJ databases">
        <title>Complete Genome Sequence of Kosmotoga pacifica SLHLJ1.</title>
        <authorList>
            <person name="Jiang L.J."/>
            <person name="Shao Z.Z."/>
            <person name="Jebbar M."/>
        </authorList>
    </citation>
    <scope>NUCLEOTIDE SEQUENCE [LARGE SCALE GENOMIC DNA]</scope>
    <source>
        <strain evidence="1 2">SLHLJ1</strain>
    </source>
</reference>
<sequence>MLKKIIAALWESSIHPKEIPVDTVFLLSGNLQEIGKDVTRFISAGKKVYVDIDFIAGLNPDSYGIRYLKSLGINGIITAKMYTYRQSQQAGVPALLRFFALDSRAVEKGIEQILKNRIEAVEILPGIVACKIAQRIRELVGNINIVAAGLIDSESEVRTLLRCVDAISTSKRKLWSCELPHLRESGASHFNQP</sequence>
<dbReference type="STRING" id="1330330.IX53_02760"/>
<dbReference type="PIRSF" id="PIRSF016897">
    <property type="entry name" value="GlpP"/>
    <property type="match status" value="1"/>
</dbReference>
<dbReference type="PANTHER" id="PTHR35787">
    <property type="entry name" value="GLYCEROL UPTAKE OPERON ANTITERMINATOR REGULATORY PROTEIN"/>
    <property type="match status" value="1"/>
</dbReference>
<dbReference type="PANTHER" id="PTHR35787:SF1">
    <property type="entry name" value="GLYCEROL UPTAKE OPERON ANTITERMINATOR REGULATORY PROTEIN"/>
    <property type="match status" value="1"/>
</dbReference>
<dbReference type="GO" id="GO:0006071">
    <property type="term" value="P:glycerol metabolic process"/>
    <property type="evidence" value="ECO:0007669"/>
    <property type="project" value="InterPro"/>
</dbReference>
<dbReference type="EMBL" id="CP011232">
    <property type="protein sequence ID" value="AKI96919.1"/>
    <property type="molecule type" value="Genomic_DNA"/>
</dbReference>
<dbReference type="Pfam" id="PF04309">
    <property type="entry name" value="G3P_antiterm"/>
    <property type="match status" value="1"/>
</dbReference>
<accession>A0A0G2ZBG5</accession>
<evidence type="ECO:0000313" key="2">
    <source>
        <dbReference type="Proteomes" id="UP000035159"/>
    </source>
</evidence>
<dbReference type="SUPFAM" id="SSF110391">
    <property type="entry name" value="GlpP-like"/>
    <property type="match status" value="1"/>
</dbReference>